<evidence type="ECO:0000313" key="1">
    <source>
        <dbReference type="EMBL" id="MBK1870581.1"/>
    </source>
</evidence>
<organism evidence="1 2">
    <name type="scientific">Taklimakanibacter albus</name>
    <dbReference type="NCBI Taxonomy" id="2800327"/>
    <lineage>
        <taxon>Bacteria</taxon>
        <taxon>Pseudomonadati</taxon>
        <taxon>Pseudomonadota</taxon>
        <taxon>Alphaproteobacteria</taxon>
        <taxon>Hyphomicrobiales</taxon>
        <taxon>Aestuariivirgaceae</taxon>
        <taxon>Taklimakanibacter</taxon>
    </lineage>
</organism>
<comment type="caution">
    <text evidence="1">The sequence shown here is derived from an EMBL/GenBank/DDBJ whole genome shotgun (WGS) entry which is preliminary data.</text>
</comment>
<accession>A0ACC5RD08</accession>
<gene>
    <name evidence="1" type="ORF">JHL16_29725</name>
</gene>
<name>A0ACC5RD08_9HYPH</name>
<sequence>MKNTNPDACLIFPFARRQRCPQNRSQLCRRYLFLKYTLIDFTSSQNNEITSLFAGADKYCAIDVAIVPQWYDSQVKLLKMYRACPEPVDRNAVTAHQLRHLPKVNFYVKPPLPEAGFMAETYNLVLVHFPDRQSVSDYLTIRNMMVGPAPDIDVYVLSVATPPPANFWPTMAKRPTLIFSFAPTPIDPAARGRRLISRAVSKMEEINLMKQAGFAVPEARLISSGLTLDEADWGPFTVVKPNRGIRGRGVRLVRTRDVGWVDTAKLPADHPLFGHEFVAQRYIETGPFIACHRVMTMLGRPIYCVASTATEKHPEFDSAGSEPLNIPIAANSMKRKMTLCYEEDVIELATSLHASLPHLPVMGVDIIREHATGRLYLLEFNSHGFVWHLSSQIGCSHQRDNGINYYSQFHALETMAEALTEATRALAT</sequence>
<evidence type="ECO:0000313" key="2">
    <source>
        <dbReference type="Proteomes" id="UP000616151"/>
    </source>
</evidence>
<dbReference type="EMBL" id="JAENHL010000008">
    <property type="protein sequence ID" value="MBK1870581.1"/>
    <property type="molecule type" value="Genomic_DNA"/>
</dbReference>
<reference evidence="1" key="1">
    <citation type="submission" date="2021-01" db="EMBL/GenBank/DDBJ databases">
        <authorList>
            <person name="Sun Q."/>
        </authorList>
    </citation>
    <scope>NUCLEOTIDE SEQUENCE</scope>
    <source>
        <strain evidence="1">YIM B02566</strain>
    </source>
</reference>
<proteinExistence type="predicted"/>
<dbReference type="Proteomes" id="UP000616151">
    <property type="component" value="Unassembled WGS sequence"/>
</dbReference>
<keyword evidence="2" id="KW-1185">Reference proteome</keyword>
<protein>
    <submittedName>
        <fullName evidence="1">Uncharacterized protein</fullName>
    </submittedName>
</protein>